<dbReference type="SMART" id="SM00866">
    <property type="entry name" value="UTRA"/>
    <property type="match status" value="1"/>
</dbReference>
<evidence type="ECO:0000256" key="2">
    <source>
        <dbReference type="ARBA" id="ARBA00023125"/>
    </source>
</evidence>
<proteinExistence type="predicted"/>
<dbReference type="Pfam" id="PF07702">
    <property type="entry name" value="UTRA"/>
    <property type="match status" value="1"/>
</dbReference>
<dbReference type="InterPro" id="IPR050679">
    <property type="entry name" value="Bact_HTH_transcr_reg"/>
</dbReference>
<dbReference type="KEGG" id="sand:H3309_08310"/>
<dbReference type="CDD" id="cd07377">
    <property type="entry name" value="WHTH_GntR"/>
    <property type="match status" value="1"/>
</dbReference>
<dbReference type="InterPro" id="IPR011663">
    <property type="entry name" value="UTRA"/>
</dbReference>
<dbReference type="AlphaFoldDB" id="A0A7G5IM42"/>
<dbReference type="GO" id="GO:0003677">
    <property type="term" value="F:DNA binding"/>
    <property type="evidence" value="ECO:0007669"/>
    <property type="project" value="UniProtKB-KW"/>
</dbReference>
<reference evidence="5 6" key="1">
    <citation type="submission" date="2020-07" db="EMBL/GenBank/DDBJ databases">
        <title>Complete genome sequence for Sandaracinobacter sp. M6.</title>
        <authorList>
            <person name="Tang Y."/>
            <person name="Liu Q."/>
            <person name="Guo Z."/>
            <person name="Lei P."/>
            <person name="Huang B."/>
        </authorList>
    </citation>
    <scope>NUCLEOTIDE SEQUENCE [LARGE SCALE GENOMIC DNA]</scope>
    <source>
        <strain evidence="5 6">M6</strain>
    </source>
</reference>
<dbReference type="PANTHER" id="PTHR44846:SF1">
    <property type="entry name" value="MANNOSYL-D-GLYCERATE TRANSPORT_METABOLISM SYSTEM REPRESSOR MNGR-RELATED"/>
    <property type="match status" value="1"/>
</dbReference>
<dbReference type="RefSeq" id="WP_182298345.1">
    <property type="nucleotide sequence ID" value="NZ_CP059851.1"/>
</dbReference>
<evidence type="ECO:0000313" key="6">
    <source>
        <dbReference type="Proteomes" id="UP000515292"/>
    </source>
</evidence>
<dbReference type="Gene3D" id="3.40.1410.10">
    <property type="entry name" value="Chorismate lyase-like"/>
    <property type="match status" value="1"/>
</dbReference>
<dbReference type="InterPro" id="IPR036388">
    <property type="entry name" value="WH-like_DNA-bd_sf"/>
</dbReference>
<dbReference type="GO" id="GO:0003700">
    <property type="term" value="F:DNA-binding transcription factor activity"/>
    <property type="evidence" value="ECO:0007669"/>
    <property type="project" value="InterPro"/>
</dbReference>
<dbReference type="InterPro" id="IPR000524">
    <property type="entry name" value="Tscrpt_reg_HTH_GntR"/>
</dbReference>
<dbReference type="Gene3D" id="1.10.10.10">
    <property type="entry name" value="Winged helix-like DNA-binding domain superfamily/Winged helix DNA-binding domain"/>
    <property type="match status" value="1"/>
</dbReference>
<feature type="domain" description="HTH gntR-type" evidence="4">
    <location>
        <begin position="21"/>
        <end position="89"/>
    </location>
</feature>
<accession>A0A7G5IM42</accession>
<dbReference type="InterPro" id="IPR036390">
    <property type="entry name" value="WH_DNA-bd_sf"/>
</dbReference>
<protein>
    <submittedName>
        <fullName evidence="5">GntR family transcriptional regulator</fullName>
    </submittedName>
</protein>
<dbReference type="EMBL" id="CP059851">
    <property type="protein sequence ID" value="QMW24434.1"/>
    <property type="molecule type" value="Genomic_DNA"/>
</dbReference>
<dbReference type="SUPFAM" id="SSF46785">
    <property type="entry name" value="Winged helix' DNA-binding domain"/>
    <property type="match status" value="1"/>
</dbReference>
<dbReference type="SMART" id="SM00345">
    <property type="entry name" value="HTH_GNTR"/>
    <property type="match status" value="1"/>
</dbReference>
<dbReference type="Proteomes" id="UP000515292">
    <property type="component" value="Chromosome"/>
</dbReference>
<dbReference type="InterPro" id="IPR028978">
    <property type="entry name" value="Chorismate_lyase_/UTRA_dom_sf"/>
</dbReference>
<keyword evidence="3" id="KW-0804">Transcription</keyword>
<evidence type="ECO:0000259" key="4">
    <source>
        <dbReference type="PROSITE" id="PS50949"/>
    </source>
</evidence>
<evidence type="ECO:0000256" key="1">
    <source>
        <dbReference type="ARBA" id="ARBA00023015"/>
    </source>
</evidence>
<evidence type="ECO:0000313" key="5">
    <source>
        <dbReference type="EMBL" id="QMW24434.1"/>
    </source>
</evidence>
<name>A0A7G5IM42_9SPHN</name>
<dbReference type="PROSITE" id="PS50949">
    <property type="entry name" value="HTH_GNTR"/>
    <property type="match status" value="1"/>
</dbReference>
<sequence>MNSATHPMAIGEPALAGGDGLPLHVRLKDEIIRGVRSGRFQAGSPILSERELCEHYAVSRTTVRKAIADLVHAGWLYSVSGKGTFVASPPLKQEIEPLVGFSADLRRQGLSVETRVLTFQRIDADDDLARLLDVRAGSAIVQLSRLRRVAGSPMAVQTVFIPEHRCPGILGFDLAARSLYDILRQDYDLRLTSGTTSIEAGLADGCERDHLELPDPSPVLRTQQVTLLDDGSTIELCRSSFHGRHFSLHMSGAQARVAAISQDMPLGHISHTTAPNPLCAASARP</sequence>
<dbReference type="GO" id="GO:0045892">
    <property type="term" value="P:negative regulation of DNA-templated transcription"/>
    <property type="evidence" value="ECO:0007669"/>
    <property type="project" value="TreeGrafter"/>
</dbReference>
<dbReference type="PANTHER" id="PTHR44846">
    <property type="entry name" value="MANNOSYL-D-GLYCERATE TRANSPORT/METABOLISM SYSTEM REPRESSOR MNGR-RELATED"/>
    <property type="match status" value="1"/>
</dbReference>
<keyword evidence="6" id="KW-1185">Reference proteome</keyword>
<gene>
    <name evidence="5" type="ORF">H3309_08310</name>
</gene>
<dbReference type="PRINTS" id="PR00035">
    <property type="entry name" value="HTHGNTR"/>
</dbReference>
<dbReference type="Pfam" id="PF00392">
    <property type="entry name" value="GntR"/>
    <property type="match status" value="1"/>
</dbReference>
<dbReference type="SUPFAM" id="SSF64288">
    <property type="entry name" value="Chorismate lyase-like"/>
    <property type="match status" value="1"/>
</dbReference>
<keyword evidence="1" id="KW-0805">Transcription regulation</keyword>
<evidence type="ECO:0000256" key="3">
    <source>
        <dbReference type="ARBA" id="ARBA00023163"/>
    </source>
</evidence>
<keyword evidence="2" id="KW-0238">DNA-binding</keyword>
<organism evidence="5 6">
    <name type="scientific">Sandaracinobacteroides saxicola</name>
    <dbReference type="NCBI Taxonomy" id="2759707"/>
    <lineage>
        <taxon>Bacteria</taxon>
        <taxon>Pseudomonadati</taxon>
        <taxon>Pseudomonadota</taxon>
        <taxon>Alphaproteobacteria</taxon>
        <taxon>Sphingomonadales</taxon>
        <taxon>Sphingosinicellaceae</taxon>
        <taxon>Sandaracinobacteroides</taxon>
    </lineage>
</organism>